<accession>A0A1H2T557</accession>
<dbReference type="SUPFAM" id="SSF109604">
    <property type="entry name" value="HD-domain/PDEase-like"/>
    <property type="match status" value="1"/>
</dbReference>
<proteinExistence type="predicted"/>
<evidence type="ECO:0000313" key="2">
    <source>
        <dbReference type="Proteomes" id="UP000182379"/>
    </source>
</evidence>
<gene>
    <name evidence="1" type="ORF">SAMN05216495_101106</name>
</gene>
<comment type="caution">
    <text evidence="1">The sequence shown here is derived from an EMBL/GenBank/DDBJ whole genome shotgun (WGS) entry which is preliminary data.</text>
</comment>
<dbReference type="Proteomes" id="UP000182379">
    <property type="component" value="Unassembled WGS sequence"/>
</dbReference>
<sequence>MSEGEITTYTGVQFDPLHPDPETIRIQDIAHALSLLCRGNGHVKTFYSVGQHCLAAAKEAAARGDSRQVILGALLHDATECYLSDVPHPYKVNMTRYRELEDRLLQAVLDRFLGGPLTPEEWAEVEQIDRALMFSDLHHLMDHPENREQEGTLRLPVDYRVRPFTEVEQEYLDWFRNCQEENKGE</sequence>
<organism evidence="1 2">
    <name type="scientific">Acidaminococcus fermentans</name>
    <dbReference type="NCBI Taxonomy" id="905"/>
    <lineage>
        <taxon>Bacteria</taxon>
        <taxon>Bacillati</taxon>
        <taxon>Bacillota</taxon>
        <taxon>Negativicutes</taxon>
        <taxon>Acidaminococcales</taxon>
        <taxon>Acidaminococcaceae</taxon>
        <taxon>Acidaminococcus</taxon>
    </lineage>
</organism>
<protein>
    <recommendedName>
        <fullName evidence="3">Phosphohydrolase</fullName>
    </recommendedName>
</protein>
<dbReference type="EMBL" id="FNOP01000001">
    <property type="protein sequence ID" value="SDW38364.1"/>
    <property type="molecule type" value="Genomic_DNA"/>
</dbReference>
<dbReference type="RefSeq" id="WP_074704044.1">
    <property type="nucleotide sequence ID" value="NZ_FNOP01000001.1"/>
</dbReference>
<dbReference type="AlphaFoldDB" id="A0A1H2T557"/>
<dbReference type="Gene3D" id="1.10.3210.10">
    <property type="entry name" value="Hypothetical protein af1432"/>
    <property type="match status" value="1"/>
</dbReference>
<evidence type="ECO:0008006" key="3">
    <source>
        <dbReference type="Google" id="ProtNLM"/>
    </source>
</evidence>
<name>A0A1H2T557_ACIFE</name>
<evidence type="ECO:0000313" key="1">
    <source>
        <dbReference type="EMBL" id="SDW38364.1"/>
    </source>
</evidence>
<reference evidence="1 2" key="1">
    <citation type="submission" date="2016-10" db="EMBL/GenBank/DDBJ databases">
        <authorList>
            <person name="Varghese N."/>
            <person name="Submissions S."/>
        </authorList>
    </citation>
    <scope>NUCLEOTIDE SEQUENCE [LARGE SCALE GENOMIC DNA]</scope>
    <source>
        <strain evidence="1 2">WCC6</strain>
    </source>
</reference>